<feature type="region of interest" description="Disordered" evidence="1">
    <location>
        <begin position="188"/>
        <end position="229"/>
    </location>
</feature>
<name>A0AAD6UD72_9AGAR</name>
<dbReference type="EMBL" id="JARJCN010000010">
    <property type="protein sequence ID" value="KAJ7097122.1"/>
    <property type="molecule type" value="Genomic_DNA"/>
</dbReference>
<keyword evidence="3" id="KW-1185">Reference proteome</keyword>
<feature type="non-terminal residue" evidence="2">
    <location>
        <position position="229"/>
    </location>
</feature>
<evidence type="ECO:0000313" key="3">
    <source>
        <dbReference type="Proteomes" id="UP001222325"/>
    </source>
</evidence>
<evidence type="ECO:0000313" key="2">
    <source>
        <dbReference type="EMBL" id="KAJ7097122.1"/>
    </source>
</evidence>
<comment type="caution">
    <text evidence="2">The sequence shown here is derived from an EMBL/GenBank/DDBJ whole genome shotgun (WGS) entry which is preliminary data.</text>
</comment>
<reference evidence="2" key="1">
    <citation type="submission" date="2023-03" db="EMBL/GenBank/DDBJ databases">
        <title>Massive genome expansion in bonnet fungi (Mycena s.s.) driven by repeated elements and novel gene families across ecological guilds.</title>
        <authorList>
            <consortium name="Lawrence Berkeley National Laboratory"/>
            <person name="Harder C.B."/>
            <person name="Miyauchi S."/>
            <person name="Viragh M."/>
            <person name="Kuo A."/>
            <person name="Thoen E."/>
            <person name="Andreopoulos B."/>
            <person name="Lu D."/>
            <person name="Skrede I."/>
            <person name="Drula E."/>
            <person name="Henrissat B."/>
            <person name="Morin E."/>
            <person name="Kohler A."/>
            <person name="Barry K."/>
            <person name="LaButti K."/>
            <person name="Morin E."/>
            <person name="Salamov A."/>
            <person name="Lipzen A."/>
            <person name="Mereny Z."/>
            <person name="Hegedus B."/>
            <person name="Baldrian P."/>
            <person name="Stursova M."/>
            <person name="Weitz H."/>
            <person name="Taylor A."/>
            <person name="Grigoriev I.V."/>
            <person name="Nagy L.G."/>
            <person name="Martin F."/>
            <person name="Kauserud H."/>
        </authorList>
    </citation>
    <scope>NUCLEOTIDE SEQUENCE</scope>
    <source>
        <strain evidence="2">CBHHK173m</strain>
    </source>
</reference>
<sequence length="229" mass="25735">MATYYEYYHEYDEPCYSPPSFNHPELAYDADPYYGEYHGEAYDDNTTSASYEHCDGPEYEDDPSDFRSHGALDAEESDNGCMQTAYGEPGYWEEYHRRRYAILYGSDSGEGEDTPGVSGRDGDFVVDPAAAYDDPNLSGEYGAAGAMEELNLNGDGDQEAWREMWERGPLPGEDELAWAEAMEVWRQQLESDPSYGEDGGSEVQAVNEHLDVDTQHAPITKSGNLRYDL</sequence>
<proteinExistence type="predicted"/>
<accession>A0AAD6UD72</accession>
<feature type="region of interest" description="Disordered" evidence="1">
    <location>
        <begin position="38"/>
        <end position="82"/>
    </location>
</feature>
<evidence type="ECO:0000256" key="1">
    <source>
        <dbReference type="SAM" id="MobiDB-lite"/>
    </source>
</evidence>
<protein>
    <submittedName>
        <fullName evidence="2">Uncharacterized protein</fullName>
    </submittedName>
</protein>
<gene>
    <name evidence="2" type="ORF">B0H15DRAFT_824817</name>
</gene>
<organism evidence="2 3">
    <name type="scientific">Mycena belliarum</name>
    <dbReference type="NCBI Taxonomy" id="1033014"/>
    <lineage>
        <taxon>Eukaryota</taxon>
        <taxon>Fungi</taxon>
        <taxon>Dikarya</taxon>
        <taxon>Basidiomycota</taxon>
        <taxon>Agaricomycotina</taxon>
        <taxon>Agaricomycetes</taxon>
        <taxon>Agaricomycetidae</taxon>
        <taxon>Agaricales</taxon>
        <taxon>Marasmiineae</taxon>
        <taxon>Mycenaceae</taxon>
        <taxon>Mycena</taxon>
    </lineage>
</organism>
<dbReference type="Proteomes" id="UP001222325">
    <property type="component" value="Unassembled WGS sequence"/>
</dbReference>
<dbReference type="AlphaFoldDB" id="A0AAD6UD72"/>